<accession>A0ABR1TY11</accession>
<feature type="domain" description="Major facilitator superfamily (MFS) profile" evidence="8">
    <location>
        <begin position="77"/>
        <end position="590"/>
    </location>
</feature>
<feature type="transmembrane region" description="Helical" evidence="7">
    <location>
        <begin position="171"/>
        <end position="192"/>
    </location>
</feature>
<dbReference type="Proteomes" id="UP001480595">
    <property type="component" value="Unassembled WGS sequence"/>
</dbReference>
<dbReference type="SUPFAM" id="SSF103473">
    <property type="entry name" value="MFS general substrate transporter"/>
    <property type="match status" value="1"/>
</dbReference>
<evidence type="ECO:0000256" key="7">
    <source>
        <dbReference type="SAM" id="Phobius"/>
    </source>
</evidence>
<feature type="transmembrane region" description="Helical" evidence="7">
    <location>
        <begin position="230"/>
        <end position="250"/>
    </location>
</feature>
<feature type="transmembrane region" description="Helical" evidence="7">
    <location>
        <begin position="142"/>
        <end position="165"/>
    </location>
</feature>
<dbReference type="InterPro" id="IPR020846">
    <property type="entry name" value="MFS_dom"/>
</dbReference>
<keyword evidence="3 7" id="KW-0812">Transmembrane</keyword>
<evidence type="ECO:0000313" key="9">
    <source>
        <dbReference type="EMBL" id="KAK8050750.1"/>
    </source>
</evidence>
<proteinExistence type="predicted"/>
<evidence type="ECO:0000256" key="2">
    <source>
        <dbReference type="ARBA" id="ARBA00022448"/>
    </source>
</evidence>
<evidence type="ECO:0000256" key="3">
    <source>
        <dbReference type="ARBA" id="ARBA00022692"/>
    </source>
</evidence>
<keyword evidence="5 7" id="KW-0472">Membrane</keyword>
<dbReference type="RefSeq" id="XP_066712999.1">
    <property type="nucleotide sequence ID" value="XM_066863889.1"/>
</dbReference>
<organism evidence="9 10">
    <name type="scientific">Apiospora phragmitis</name>
    <dbReference type="NCBI Taxonomy" id="2905665"/>
    <lineage>
        <taxon>Eukaryota</taxon>
        <taxon>Fungi</taxon>
        <taxon>Dikarya</taxon>
        <taxon>Ascomycota</taxon>
        <taxon>Pezizomycotina</taxon>
        <taxon>Sordariomycetes</taxon>
        <taxon>Xylariomycetidae</taxon>
        <taxon>Amphisphaeriales</taxon>
        <taxon>Apiosporaceae</taxon>
        <taxon>Apiospora</taxon>
    </lineage>
</organism>
<gene>
    <name evidence="9" type="ORF">PG994_012480</name>
</gene>
<feature type="transmembrane region" description="Helical" evidence="7">
    <location>
        <begin position="199"/>
        <end position="218"/>
    </location>
</feature>
<feature type="transmembrane region" description="Helical" evidence="7">
    <location>
        <begin position="473"/>
        <end position="493"/>
    </location>
</feature>
<keyword evidence="4 7" id="KW-1133">Transmembrane helix</keyword>
<dbReference type="GeneID" id="92096952"/>
<keyword evidence="2" id="KW-0813">Transport</keyword>
<feature type="transmembrane region" description="Helical" evidence="7">
    <location>
        <begin position="415"/>
        <end position="435"/>
    </location>
</feature>
<feature type="transmembrane region" description="Helical" evidence="7">
    <location>
        <begin position="112"/>
        <end position="130"/>
    </location>
</feature>
<evidence type="ECO:0000256" key="5">
    <source>
        <dbReference type="ARBA" id="ARBA00023136"/>
    </source>
</evidence>
<dbReference type="PANTHER" id="PTHR23501">
    <property type="entry name" value="MAJOR FACILITATOR SUPERFAMILY"/>
    <property type="match status" value="1"/>
</dbReference>
<dbReference type="Pfam" id="PF07690">
    <property type="entry name" value="MFS_1"/>
    <property type="match status" value="1"/>
</dbReference>
<comment type="subcellular location">
    <subcellularLocation>
        <location evidence="1">Membrane</location>
        <topology evidence="1">Multi-pass membrane protein</topology>
    </subcellularLocation>
</comment>
<dbReference type="InterPro" id="IPR011701">
    <property type="entry name" value="MFS"/>
</dbReference>
<keyword evidence="10" id="KW-1185">Reference proteome</keyword>
<evidence type="ECO:0000259" key="8">
    <source>
        <dbReference type="PROSITE" id="PS50850"/>
    </source>
</evidence>
<evidence type="ECO:0000313" key="10">
    <source>
        <dbReference type="Proteomes" id="UP001480595"/>
    </source>
</evidence>
<feature type="transmembrane region" description="Helical" evidence="7">
    <location>
        <begin position="76"/>
        <end position="100"/>
    </location>
</feature>
<protein>
    <submittedName>
        <fullName evidence="9">MFS multidrug transporter</fullName>
    </submittedName>
</protein>
<dbReference type="EMBL" id="JAQQWL010000011">
    <property type="protein sequence ID" value="KAK8050750.1"/>
    <property type="molecule type" value="Genomic_DNA"/>
</dbReference>
<evidence type="ECO:0000256" key="6">
    <source>
        <dbReference type="SAM" id="MobiDB-lite"/>
    </source>
</evidence>
<evidence type="ECO:0000256" key="4">
    <source>
        <dbReference type="ARBA" id="ARBA00022989"/>
    </source>
</evidence>
<dbReference type="PROSITE" id="PS50850">
    <property type="entry name" value="MFS"/>
    <property type="match status" value="1"/>
</dbReference>
<feature type="transmembrane region" description="Helical" evidence="7">
    <location>
        <begin position="271"/>
        <end position="293"/>
    </location>
</feature>
<dbReference type="Gene3D" id="1.20.1250.20">
    <property type="entry name" value="MFS general substrate transporter like domains"/>
    <property type="match status" value="1"/>
</dbReference>
<comment type="caution">
    <text evidence="9">The sequence shown here is derived from an EMBL/GenBank/DDBJ whole genome shotgun (WGS) entry which is preliminary data.</text>
</comment>
<evidence type="ECO:0000256" key="1">
    <source>
        <dbReference type="ARBA" id="ARBA00004141"/>
    </source>
</evidence>
<dbReference type="PANTHER" id="PTHR23501:SF177">
    <property type="entry name" value="MAJOR FACILITATOR SUPERFAMILY (MFS) PROFILE DOMAIN-CONTAINING PROTEIN-RELATED"/>
    <property type="match status" value="1"/>
</dbReference>
<name>A0ABR1TY11_9PEZI</name>
<sequence length="590" mass="62013">MELTSDQTSSAAESIKSKSGLWHTNFAAMESQRAEQAPTPSGHSSSLEKPDPQQDAVDTSSTATEVTYPPIVTRTIIVISLMLSTFLIALDMSIVGTAIPMITTEFNSMADAGWYGSAFFLTLAAFISAWGKAYKYFSLRIVYVMAVFLFEVGSLVCALAPNSIALICGRAIQGLGGAGIAGGGYTITAFVCPPTIQPIVVGLMGSVFTVASIAGPLLGGAFTSAVTWRWCFYINLPIGGITMLAMLIWFRTPAAAKVSHNTPWKEIVLSFDPIGSVLVFAGVLCFFLAIQWGGVAYPWNSATEIGLLVGCVVILSLFAVNEWYQGDRALIVYRLLGRDPSEPPPDSFFSAYLGFFSLNAGNIALQYQLPVYFQAIQGDSPVQSGIKMIPSILATALATAVGSGVAGKVKMFQPFLLASGAIATIGCGLIYTFGLQESLGPIIGYQILYGVGTGLGVQLPNLVATVTTAATDVSTAVSTVSFFMLLAGGWGVAVTDAMLNNLLLQKVPHYVPGMDGHQVLAVGAAGIKDVYSGDTLQGVRLAYLDGLHAGWALGTAAFGVTFLWALLPRWPGRLTAPAGAPGSKNPVAMV</sequence>
<feature type="transmembrane region" description="Helical" evidence="7">
    <location>
        <begin position="305"/>
        <end position="324"/>
    </location>
</feature>
<dbReference type="Gene3D" id="1.20.1720.10">
    <property type="entry name" value="Multidrug resistance protein D"/>
    <property type="match status" value="1"/>
</dbReference>
<reference evidence="9 10" key="1">
    <citation type="submission" date="2023-01" db="EMBL/GenBank/DDBJ databases">
        <title>Analysis of 21 Apiospora genomes using comparative genomics revels a genus with tremendous synthesis potential of carbohydrate active enzymes and secondary metabolites.</title>
        <authorList>
            <person name="Sorensen T."/>
        </authorList>
    </citation>
    <scope>NUCLEOTIDE SEQUENCE [LARGE SCALE GENOMIC DNA]</scope>
    <source>
        <strain evidence="9 10">CBS 135458</strain>
    </source>
</reference>
<feature type="region of interest" description="Disordered" evidence="6">
    <location>
        <begin position="29"/>
        <end position="62"/>
    </location>
</feature>
<dbReference type="InterPro" id="IPR036259">
    <property type="entry name" value="MFS_trans_sf"/>
</dbReference>
<feature type="transmembrane region" description="Helical" evidence="7">
    <location>
        <begin position="549"/>
        <end position="567"/>
    </location>
</feature>
<dbReference type="CDD" id="cd17502">
    <property type="entry name" value="MFS_Azr1_MDR_like"/>
    <property type="match status" value="1"/>
</dbReference>
<feature type="transmembrane region" description="Helical" evidence="7">
    <location>
        <begin position="447"/>
        <end position="466"/>
    </location>
</feature>